<sequence>MFQLFGFGGARCPRCEHKNGAAAGYCAQCGLSLGAPDSDAVLHANQWHLADGQLALFFGVRELSSLFGSAARRLQVPAESRAWIVQSDAFTLIPAGDYDSAAFFARLPALLPARPAEVLIARADAVSLEFDLPGLASTELLDVAAALRVDIALGQPDAFARQFMRAPGAVTRAHLHALLLPSVRQIALEFIGSRALREMDANGDLRPELNERLQSALTQRLAPSGLAVARVETLSLRHDKRAGEGDAGTSIGTLWLGGLPAQELEQHSLERMKQLDQLYDEEEWQRIRREELAARHAHRRAELRQDATLEKAELGHQEAERLQALRGRQIDLYGRILEAKSRRQALDHGAALALGELEQELAQKGAQRADAAANWEHVRALAAIKMRSELELSQLHGREQIQMAQQRFTHQVHLQSIAQQVESALLIDDETGRRTQLARLRQAEADAAQREAQLEAEQHQAAWQGLMLANAARKREAERVQEWEDQMQLARQRELLRAEAHKDEAAQVQAAEIAEKVAALRRGGAREEAVAQQEKLLRTIEADGVHARQLQQQSQLAQLDALAIEEQRQQLRQLEQEAQWQRDLLAMAQQRESDYARWKGEYEALLAQQAHAAELARIDIDRIEKIGSLSDTGKVAMAAGQNAAALAQVLKVQLQAGMSAEQIHALAALAAAENSVAPLDALRMAQDSVAQERSYLEGQAERERRQQLDLINLQNAAHAHGLSAQAQLGVAVAQALQPGAASASAAPASAPARCKNGHAQRAGHPEDKFCAACGVALQP</sequence>
<evidence type="ECO:0000313" key="2">
    <source>
        <dbReference type="EMBL" id="AYM77194.1"/>
    </source>
</evidence>
<evidence type="ECO:0000313" key="3">
    <source>
        <dbReference type="Proteomes" id="UP000279594"/>
    </source>
</evidence>
<dbReference type="RefSeq" id="WP_121669894.1">
    <property type="nucleotide sequence ID" value="NZ_CP033019.1"/>
</dbReference>
<keyword evidence="3" id="KW-1185">Reference proteome</keyword>
<name>A0A3G2EB09_9BURK</name>
<keyword evidence="1" id="KW-0175">Coiled coil</keyword>
<dbReference type="AlphaFoldDB" id="A0A3G2EB09"/>
<dbReference type="EMBL" id="CP033019">
    <property type="protein sequence ID" value="AYM77194.1"/>
    <property type="molecule type" value="Genomic_DNA"/>
</dbReference>
<dbReference type="Proteomes" id="UP000279594">
    <property type="component" value="Chromosome"/>
</dbReference>
<evidence type="ECO:0000256" key="1">
    <source>
        <dbReference type="SAM" id="Coils"/>
    </source>
</evidence>
<feature type="coiled-coil region" evidence="1">
    <location>
        <begin position="547"/>
        <end position="591"/>
    </location>
</feature>
<protein>
    <submittedName>
        <fullName evidence="2">Uncharacterized protein</fullName>
    </submittedName>
</protein>
<organism evidence="2 3">
    <name type="scientific">Janthinobacterium agaricidamnosum</name>
    <dbReference type="NCBI Taxonomy" id="55508"/>
    <lineage>
        <taxon>Bacteria</taxon>
        <taxon>Pseudomonadati</taxon>
        <taxon>Pseudomonadota</taxon>
        <taxon>Betaproteobacteria</taxon>
        <taxon>Burkholderiales</taxon>
        <taxon>Oxalobacteraceae</taxon>
        <taxon>Janthinobacterium</taxon>
    </lineage>
</organism>
<gene>
    <name evidence="2" type="ORF">D9M09_16350</name>
</gene>
<feature type="coiled-coil region" evidence="1">
    <location>
        <begin position="437"/>
        <end position="493"/>
    </location>
</feature>
<reference evidence="2 3" key="1">
    <citation type="submission" date="2018-10" db="EMBL/GenBank/DDBJ databases">
        <title>Effects of UV and annual dynamics of microbial communities in freshwater RAS systems.</title>
        <authorList>
            <person name="Bekkelund A.K."/>
            <person name="Hansen B.R."/>
            <person name="Stokken H."/>
            <person name="Eriksen B.F."/>
            <person name="Kashulin N.A."/>
        </authorList>
    </citation>
    <scope>NUCLEOTIDE SEQUENCE [LARGE SCALE GENOMIC DNA]</scope>
    <source>
        <strain evidence="2 3">BHSEK</strain>
    </source>
</reference>
<accession>A0A3G2EB09</accession>
<proteinExistence type="predicted"/>